<dbReference type="GO" id="GO:0072330">
    <property type="term" value="P:monocarboxylic acid biosynthetic process"/>
    <property type="evidence" value="ECO:0007669"/>
    <property type="project" value="UniProtKB-ARBA"/>
</dbReference>
<dbReference type="InterPro" id="IPR029058">
    <property type="entry name" value="AB_hydrolase_fold"/>
</dbReference>
<reference evidence="2" key="1">
    <citation type="submission" date="2022-12" db="EMBL/GenBank/DDBJ databases">
        <authorList>
            <person name="Petersen C."/>
        </authorList>
    </citation>
    <scope>NUCLEOTIDE SEQUENCE</scope>
    <source>
        <strain evidence="2">IBT 16125</strain>
    </source>
</reference>
<dbReference type="EMBL" id="JAPVEA010000006">
    <property type="protein sequence ID" value="KAJ5449587.1"/>
    <property type="molecule type" value="Genomic_DNA"/>
</dbReference>
<dbReference type="Proteomes" id="UP001213681">
    <property type="component" value="Unassembled WGS sequence"/>
</dbReference>
<dbReference type="PANTHER" id="PTHR37017">
    <property type="entry name" value="AB HYDROLASE-1 DOMAIN-CONTAINING PROTEIN-RELATED"/>
    <property type="match status" value="1"/>
</dbReference>
<accession>A0AAD6C4R6</accession>
<gene>
    <name evidence="2" type="ORF">N7458_006036</name>
</gene>
<dbReference type="Pfam" id="PF12697">
    <property type="entry name" value="Abhydrolase_6"/>
    <property type="match status" value="1"/>
</dbReference>
<keyword evidence="3" id="KW-1185">Reference proteome</keyword>
<dbReference type="Gene3D" id="3.40.50.1820">
    <property type="entry name" value="alpha/beta hydrolase"/>
    <property type="match status" value="1"/>
</dbReference>
<sequence length="204" mass="22309">MMDDAKCITDELARLVETEGKDVAVVAHSYGGIVATEGVQGRSSKATRAQAGQKGGVFRIIYIAAFLVPVGSSLCDPLGGTIPPFIPVDEQEMCIMSSPQKMFYHDLPPAEQEQWAGEMLKSPASTQVAPITYAAYKFHPVSYLYCTIDQALPYAVQKRMVGTISERYRISFCTDVLQASHSPFLSMPDKVLAAVERQLGIMPR</sequence>
<name>A0AAD6C4R6_9EURO</name>
<feature type="domain" description="AB hydrolase-1" evidence="1">
    <location>
        <begin position="11"/>
        <end position="194"/>
    </location>
</feature>
<dbReference type="AlphaFoldDB" id="A0AAD6C4R6"/>
<dbReference type="InterPro" id="IPR000073">
    <property type="entry name" value="AB_hydrolase_1"/>
</dbReference>
<evidence type="ECO:0000259" key="1">
    <source>
        <dbReference type="Pfam" id="PF12697"/>
    </source>
</evidence>
<dbReference type="PANTHER" id="PTHR37017:SF11">
    <property type="entry name" value="ESTERASE_LIPASE_THIOESTERASE DOMAIN-CONTAINING PROTEIN"/>
    <property type="match status" value="1"/>
</dbReference>
<dbReference type="GeneID" id="81599661"/>
<protein>
    <recommendedName>
        <fullName evidence="1">AB hydrolase-1 domain-containing protein</fullName>
    </recommendedName>
</protein>
<reference evidence="2" key="2">
    <citation type="journal article" date="2023" name="IMA Fungus">
        <title>Comparative genomic study of the Penicillium genus elucidates a diverse pangenome and 15 lateral gene transfer events.</title>
        <authorList>
            <person name="Petersen C."/>
            <person name="Sorensen T."/>
            <person name="Nielsen M.R."/>
            <person name="Sondergaard T.E."/>
            <person name="Sorensen J.L."/>
            <person name="Fitzpatrick D.A."/>
            <person name="Frisvad J.C."/>
            <person name="Nielsen K.L."/>
        </authorList>
    </citation>
    <scope>NUCLEOTIDE SEQUENCE</scope>
    <source>
        <strain evidence="2">IBT 16125</strain>
    </source>
</reference>
<proteinExistence type="predicted"/>
<dbReference type="GO" id="GO:0017000">
    <property type="term" value="P:antibiotic biosynthetic process"/>
    <property type="evidence" value="ECO:0007669"/>
    <property type="project" value="UniProtKB-ARBA"/>
</dbReference>
<organism evidence="2 3">
    <name type="scientific">Penicillium daleae</name>
    <dbReference type="NCBI Taxonomy" id="63821"/>
    <lineage>
        <taxon>Eukaryota</taxon>
        <taxon>Fungi</taxon>
        <taxon>Dikarya</taxon>
        <taxon>Ascomycota</taxon>
        <taxon>Pezizomycotina</taxon>
        <taxon>Eurotiomycetes</taxon>
        <taxon>Eurotiomycetidae</taxon>
        <taxon>Eurotiales</taxon>
        <taxon>Aspergillaceae</taxon>
        <taxon>Penicillium</taxon>
    </lineage>
</organism>
<dbReference type="InterPro" id="IPR052897">
    <property type="entry name" value="Sec-Metab_Biosynth_Hydrolase"/>
</dbReference>
<comment type="caution">
    <text evidence="2">The sequence shown here is derived from an EMBL/GenBank/DDBJ whole genome shotgun (WGS) entry which is preliminary data.</text>
</comment>
<dbReference type="RefSeq" id="XP_056765122.1">
    <property type="nucleotide sequence ID" value="XM_056909418.1"/>
</dbReference>
<evidence type="ECO:0000313" key="3">
    <source>
        <dbReference type="Proteomes" id="UP001213681"/>
    </source>
</evidence>
<evidence type="ECO:0000313" key="2">
    <source>
        <dbReference type="EMBL" id="KAJ5449587.1"/>
    </source>
</evidence>
<dbReference type="SUPFAM" id="SSF53474">
    <property type="entry name" value="alpha/beta-Hydrolases"/>
    <property type="match status" value="1"/>
</dbReference>